<dbReference type="Gene3D" id="3.40.50.300">
    <property type="entry name" value="P-loop containing nucleotide triphosphate hydrolases"/>
    <property type="match status" value="1"/>
</dbReference>
<dbReference type="PANTHER" id="PTHR23117">
    <property type="entry name" value="GUANYLATE KINASE-RELATED"/>
    <property type="match status" value="1"/>
</dbReference>
<dbReference type="PANTHER" id="PTHR23117:SF13">
    <property type="entry name" value="GUANYLATE KINASE"/>
    <property type="match status" value="1"/>
</dbReference>
<sequence length="169" mass="19193">MTGVFAATVSHTTRQRRPGETEGESYFYVSRDTFESLIRQDAFIEHAEFNGNLYGTSKQTVIDQTARGLTVILDIEMEGVKQLKQESSTCNQTIHPRFVFIQPPSLAILEQRLRGRGTEDEDSIRRRLTRARAELEYAQTGAHDKIIVNRGLDQALKELESFVFSVPQS</sequence>
<dbReference type="InterPro" id="IPR008145">
    <property type="entry name" value="GK/Ca_channel_bsu"/>
</dbReference>
<evidence type="ECO:0000256" key="2">
    <source>
        <dbReference type="ARBA" id="ARBA00012961"/>
    </source>
</evidence>
<dbReference type="Pfam" id="PF00625">
    <property type="entry name" value="Guanylate_kin"/>
    <property type="match status" value="1"/>
</dbReference>
<evidence type="ECO:0000256" key="6">
    <source>
        <dbReference type="ARBA" id="ARBA00022840"/>
    </source>
</evidence>
<comment type="caution">
    <text evidence="9">The sequence shown here is derived from an EMBL/GenBank/DDBJ whole genome shotgun (WGS) entry which is preliminary data.</text>
</comment>
<dbReference type="InterPro" id="IPR008144">
    <property type="entry name" value="Guanylate_kin-like_dom"/>
</dbReference>
<keyword evidence="10" id="KW-1185">Reference proteome</keyword>
<dbReference type="InterPro" id="IPR017665">
    <property type="entry name" value="Guanylate_kinase"/>
</dbReference>
<organism evidence="9 10">
    <name type="scientific">Sporothrix epigloea</name>
    <dbReference type="NCBI Taxonomy" id="1892477"/>
    <lineage>
        <taxon>Eukaryota</taxon>
        <taxon>Fungi</taxon>
        <taxon>Dikarya</taxon>
        <taxon>Ascomycota</taxon>
        <taxon>Pezizomycotina</taxon>
        <taxon>Sordariomycetes</taxon>
        <taxon>Sordariomycetidae</taxon>
        <taxon>Ophiostomatales</taxon>
        <taxon>Ophiostomataceae</taxon>
        <taxon>Sporothrix</taxon>
    </lineage>
</organism>
<keyword evidence="3" id="KW-0808">Transferase</keyword>
<dbReference type="Gene3D" id="3.30.63.10">
    <property type="entry name" value="Guanylate Kinase phosphate binding domain"/>
    <property type="match status" value="1"/>
</dbReference>
<evidence type="ECO:0000313" key="9">
    <source>
        <dbReference type="EMBL" id="CAK7275382.1"/>
    </source>
</evidence>
<keyword evidence="6" id="KW-0067">ATP-binding</keyword>
<evidence type="ECO:0000256" key="1">
    <source>
        <dbReference type="ARBA" id="ARBA00005790"/>
    </source>
</evidence>
<evidence type="ECO:0000256" key="7">
    <source>
        <dbReference type="SAM" id="MobiDB-lite"/>
    </source>
</evidence>
<evidence type="ECO:0000256" key="3">
    <source>
        <dbReference type="ARBA" id="ARBA00022679"/>
    </source>
</evidence>
<dbReference type="EMBL" id="CAWUON010000208">
    <property type="protein sequence ID" value="CAK7275382.1"/>
    <property type="molecule type" value="Genomic_DNA"/>
</dbReference>
<name>A0ABP0E7F4_9PEZI</name>
<dbReference type="SUPFAM" id="SSF52540">
    <property type="entry name" value="P-loop containing nucleoside triphosphate hydrolases"/>
    <property type="match status" value="1"/>
</dbReference>
<gene>
    <name evidence="9" type="ORF">SEPCBS119000_006665</name>
</gene>
<dbReference type="EC" id="2.7.4.8" evidence="2"/>
<dbReference type="CDD" id="cd00071">
    <property type="entry name" value="GMPK"/>
    <property type="match status" value="1"/>
</dbReference>
<dbReference type="PROSITE" id="PS00856">
    <property type="entry name" value="GUANYLATE_KINASE_1"/>
    <property type="match status" value="1"/>
</dbReference>
<keyword evidence="5" id="KW-0418">Kinase</keyword>
<protein>
    <recommendedName>
        <fullName evidence="2">guanylate kinase</fullName>
        <ecNumber evidence="2">2.7.4.8</ecNumber>
    </recommendedName>
</protein>
<evidence type="ECO:0000256" key="5">
    <source>
        <dbReference type="ARBA" id="ARBA00022777"/>
    </source>
</evidence>
<keyword evidence="4" id="KW-0547">Nucleotide-binding</keyword>
<proteinExistence type="inferred from homology"/>
<dbReference type="InterPro" id="IPR020590">
    <property type="entry name" value="Guanylate_kinase_CS"/>
</dbReference>
<evidence type="ECO:0000256" key="4">
    <source>
        <dbReference type="ARBA" id="ARBA00022741"/>
    </source>
</evidence>
<dbReference type="SMART" id="SM00072">
    <property type="entry name" value="GuKc"/>
    <property type="match status" value="1"/>
</dbReference>
<dbReference type="PROSITE" id="PS50052">
    <property type="entry name" value="GUANYLATE_KINASE_2"/>
    <property type="match status" value="1"/>
</dbReference>
<accession>A0ABP0E7F4</accession>
<feature type="region of interest" description="Disordered" evidence="7">
    <location>
        <begin position="1"/>
        <end position="21"/>
    </location>
</feature>
<dbReference type="InterPro" id="IPR027417">
    <property type="entry name" value="P-loop_NTPase"/>
</dbReference>
<dbReference type="Proteomes" id="UP001642502">
    <property type="component" value="Unassembled WGS sequence"/>
</dbReference>
<evidence type="ECO:0000259" key="8">
    <source>
        <dbReference type="PROSITE" id="PS50052"/>
    </source>
</evidence>
<comment type="similarity">
    <text evidence="1">Belongs to the guanylate kinase family.</text>
</comment>
<dbReference type="NCBIfam" id="TIGR03263">
    <property type="entry name" value="guanyl_kin"/>
    <property type="match status" value="1"/>
</dbReference>
<feature type="domain" description="Guanylate kinase-like" evidence="8">
    <location>
        <begin position="1"/>
        <end position="164"/>
    </location>
</feature>
<evidence type="ECO:0000313" key="10">
    <source>
        <dbReference type="Proteomes" id="UP001642502"/>
    </source>
</evidence>
<reference evidence="9 10" key="1">
    <citation type="submission" date="2024-01" db="EMBL/GenBank/DDBJ databases">
        <authorList>
            <person name="Allen C."/>
            <person name="Tagirdzhanova G."/>
        </authorList>
    </citation>
    <scope>NUCLEOTIDE SEQUENCE [LARGE SCALE GENOMIC DNA]</scope>
    <source>
        <strain evidence="9 10">CBS 119000</strain>
    </source>
</reference>